<feature type="domain" description="HotDog ACOT-type" evidence="4">
    <location>
        <begin position="7"/>
        <end position="118"/>
    </location>
</feature>
<evidence type="ECO:0000256" key="2">
    <source>
        <dbReference type="ARBA" id="ARBA00022801"/>
    </source>
</evidence>
<gene>
    <name evidence="5" type="ORF">J4N46_03960</name>
</gene>
<name>A0ABS3PWA9_9FLAO</name>
<dbReference type="RefSeq" id="WP_208058231.1">
    <property type="nucleotide sequence ID" value="NZ_CAUQMC010000004.1"/>
</dbReference>
<dbReference type="SUPFAM" id="SSF54637">
    <property type="entry name" value="Thioesterase/thiol ester dehydrase-isomerase"/>
    <property type="match status" value="1"/>
</dbReference>
<evidence type="ECO:0000259" key="4">
    <source>
        <dbReference type="PROSITE" id="PS51770"/>
    </source>
</evidence>
<dbReference type="InterPro" id="IPR029069">
    <property type="entry name" value="HotDog_dom_sf"/>
</dbReference>
<proteinExistence type="inferred from homology"/>
<evidence type="ECO:0000256" key="1">
    <source>
        <dbReference type="ARBA" id="ARBA00010458"/>
    </source>
</evidence>
<dbReference type="EMBL" id="JAGDYP010000002">
    <property type="protein sequence ID" value="MBO1883599.1"/>
    <property type="molecule type" value="Genomic_DNA"/>
</dbReference>
<reference evidence="5 6" key="1">
    <citation type="submission" date="2021-03" db="EMBL/GenBank/DDBJ databases">
        <title>Isolation and description of Capnocytophaga bilenii sp. nov., a novel Capnocytophaga species, isolated from a gingivitis subject.</title>
        <authorList>
            <person name="Antezack A."/>
            <person name="Monnet-Corti V."/>
            <person name="La Scola B."/>
        </authorList>
    </citation>
    <scope>NUCLEOTIDE SEQUENCE [LARGE SCALE GENOMIC DNA]</scope>
    <source>
        <strain evidence="5 6">Marseille-Q4570</strain>
    </source>
</reference>
<evidence type="ECO:0000313" key="6">
    <source>
        <dbReference type="Proteomes" id="UP000681610"/>
    </source>
</evidence>
<dbReference type="InterPro" id="IPR033120">
    <property type="entry name" value="HOTDOG_ACOT"/>
</dbReference>
<comment type="similarity">
    <text evidence="1">Belongs to the acyl coenzyme A hydrolase family.</text>
</comment>
<dbReference type="Pfam" id="PF03061">
    <property type="entry name" value="4HBT"/>
    <property type="match status" value="1"/>
</dbReference>
<dbReference type="InterPro" id="IPR006683">
    <property type="entry name" value="Thioestr_dom"/>
</dbReference>
<sequence>MEKKTPSASRTVMTDLVLPGEANHLNAMFGGELLARMDRAASIASQRHSGCATVTVSVNHVAFTHSIPVGSVVTVEAAISRAFSSSMEVYIDVWMEDMHGQRLKATEAIYSFVAVDHNGKPVKVPELLPETPLEHERYQGALQRRQLSLVIAGKMSPHDATELKALFTELESVKG</sequence>
<keyword evidence="6" id="KW-1185">Reference proteome</keyword>
<organism evidence="5 6">
    <name type="scientific">Capnocytophaga bilenii</name>
    <dbReference type="NCBI Taxonomy" id="2819369"/>
    <lineage>
        <taxon>Bacteria</taxon>
        <taxon>Pseudomonadati</taxon>
        <taxon>Bacteroidota</taxon>
        <taxon>Flavobacteriia</taxon>
        <taxon>Flavobacteriales</taxon>
        <taxon>Flavobacteriaceae</taxon>
        <taxon>Capnocytophaga</taxon>
    </lineage>
</organism>
<dbReference type="PROSITE" id="PS51770">
    <property type="entry name" value="HOTDOG_ACOT"/>
    <property type="match status" value="1"/>
</dbReference>
<dbReference type="InterPro" id="IPR040170">
    <property type="entry name" value="Cytosol_ACT"/>
</dbReference>
<protein>
    <submittedName>
        <fullName evidence="5">Acyl-CoA thioesterase</fullName>
    </submittedName>
</protein>
<dbReference type="PANTHER" id="PTHR11049:SF16">
    <property type="entry name" value="PROTEIN VDLD"/>
    <property type="match status" value="1"/>
</dbReference>
<dbReference type="PANTHER" id="PTHR11049">
    <property type="entry name" value="ACYL COENZYME A THIOESTER HYDROLASE"/>
    <property type="match status" value="1"/>
</dbReference>
<dbReference type="Proteomes" id="UP000681610">
    <property type="component" value="Unassembled WGS sequence"/>
</dbReference>
<dbReference type="CDD" id="cd03442">
    <property type="entry name" value="BFIT_BACH"/>
    <property type="match status" value="1"/>
</dbReference>
<dbReference type="Gene3D" id="3.10.129.10">
    <property type="entry name" value="Hotdog Thioesterase"/>
    <property type="match status" value="1"/>
</dbReference>
<evidence type="ECO:0000313" key="5">
    <source>
        <dbReference type="EMBL" id="MBO1883599.1"/>
    </source>
</evidence>
<comment type="caution">
    <text evidence="5">The sequence shown here is derived from an EMBL/GenBank/DDBJ whole genome shotgun (WGS) entry which is preliminary data.</text>
</comment>
<accession>A0ABS3PWA9</accession>
<evidence type="ECO:0000256" key="3">
    <source>
        <dbReference type="PROSITE-ProRule" id="PRU01106"/>
    </source>
</evidence>
<keyword evidence="2 3" id="KW-0378">Hydrolase</keyword>